<accession>A0ACC1TE80</accession>
<sequence>MQTSKEVLIAVMGPTGSGKSTFINTVSGSKLSVGDGLKSCTSSVSPSQSFEVFGRRVTLIDTPGFDDTTVSDTDILKAIALYLSTTYEQGYKLSGVIYMQRISDVRMGSTSLKNFNMFRKLCGDSALRNVAIVTNMWGQVTPERGAAREFELASDDQLFKPVLTLGGKILRHDNTASSARVILLNLINNPPQVLRIQAELVDEKKDIADTEAGQELGRDLALFSQQHHSQLAEVWKELQEALKTKDMRTKKELEQVLKDLQDGIAKADSDRQRLSAEYAAEKKKADEKLRDLRAALEQERQDGLEREEQLRRLMQAGAGLAAERDQWTRELSMLQQHLNDGLFLKLGQVLDSIMEAAAEAAANRTVILACALLVLDRAPVPVSTIASPPQRMVPWIPSVHETGSARDSNPILDRRGLYQEQPRQRGYSEAGQPSRNGVVAVQPNISDRLARDSAIQRASAERVPSLHTALIMTSRNYGSYNQPQPSYPYYQQQAQPSSYRKKTSSNRTRPTSNAVRSSPRPPPLEEVVIAIMGATGSGKSTFINLVSGSSLPVGTGLKSCTSKVETCASFQLGNRLITLVDTPGFDDTNVSDTDILKMIAVYLSTTYKSGHKLSGVIYMHRISDFRVGGIAKRNFSMFRKLCGDETLRNVAIVTNMWGEVTPERGAAREHELRTDDALFKPVVDLGAEMLRHDNTLRSAHAILMHLTNNRPQALRIQRELVDEGKDITQTAAGEELDKELAELARKHAQQLAEIQQEMEEALEAKDMETKKELEQVRLELEKNMQKIENDRDRLSREYQEERKKAEEKMRAVEAALEEEKRLRTERQQEIERLTKMMEENTRASAEERAQWARRIQDLENSLSHGGGLFSRIGRWIDSLF</sequence>
<organism evidence="1 2">
    <name type="scientific">Phlebia brevispora</name>
    <dbReference type="NCBI Taxonomy" id="194682"/>
    <lineage>
        <taxon>Eukaryota</taxon>
        <taxon>Fungi</taxon>
        <taxon>Dikarya</taxon>
        <taxon>Basidiomycota</taxon>
        <taxon>Agaricomycotina</taxon>
        <taxon>Agaricomycetes</taxon>
        <taxon>Polyporales</taxon>
        <taxon>Meruliaceae</taxon>
        <taxon>Phlebia</taxon>
    </lineage>
</organism>
<name>A0ACC1TE80_9APHY</name>
<reference evidence="1" key="1">
    <citation type="submission" date="2022-07" db="EMBL/GenBank/DDBJ databases">
        <title>Genome Sequence of Phlebia brevispora.</title>
        <authorList>
            <person name="Buettner E."/>
        </authorList>
    </citation>
    <scope>NUCLEOTIDE SEQUENCE</scope>
    <source>
        <strain evidence="1">MPL23</strain>
    </source>
</reference>
<gene>
    <name evidence="1" type="ORF">NM688_g527</name>
</gene>
<proteinExistence type="predicted"/>
<keyword evidence="2" id="KW-1185">Reference proteome</keyword>
<evidence type="ECO:0000313" key="2">
    <source>
        <dbReference type="Proteomes" id="UP001148662"/>
    </source>
</evidence>
<dbReference type="Proteomes" id="UP001148662">
    <property type="component" value="Unassembled WGS sequence"/>
</dbReference>
<protein>
    <submittedName>
        <fullName evidence="1">Uncharacterized protein</fullName>
    </submittedName>
</protein>
<comment type="caution">
    <text evidence="1">The sequence shown here is derived from an EMBL/GenBank/DDBJ whole genome shotgun (WGS) entry which is preliminary data.</text>
</comment>
<dbReference type="EMBL" id="JANHOG010000044">
    <property type="protein sequence ID" value="KAJ3559128.1"/>
    <property type="molecule type" value="Genomic_DNA"/>
</dbReference>
<evidence type="ECO:0000313" key="1">
    <source>
        <dbReference type="EMBL" id="KAJ3559128.1"/>
    </source>
</evidence>